<feature type="compositionally biased region" description="Polar residues" evidence="1">
    <location>
        <begin position="9"/>
        <end position="31"/>
    </location>
</feature>
<feature type="region of interest" description="Disordered" evidence="1">
    <location>
        <begin position="297"/>
        <end position="360"/>
    </location>
</feature>
<proteinExistence type="predicted"/>
<feature type="compositionally biased region" description="Basic residues" evidence="1">
    <location>
        <begin position="302"/>
        <end position="312"/>
    </location>
</feature>
<gene>
    <name evidence="3" type="primary">LOC108665627</name>
</gene>
<organism evidence="2 3">
    <name type="scientific">Hyalella azteca</name>
    <name type="common">Amphipod</name>
    <dbReference type="NCBI Taxonomy" id="294128"/>
    <lineage>
        <taxon>Eukaryota</taxon>
        <taxon>Metazoa</taxon>
        <taxon>Ecdysozoa</taxon>
        <taxon>Arthropoda</taxon>
        <taxon>Crustacea</taxon>
        <taxon>Multicrustacea</taxon>
        <taxon>Malacostraca</taxon>
        <taxon>Eumalacostraca</taxon>
        <taxon>Peracarida</taxon>
        <taxon>Amphipoda</taxon>
        <taxon>Senticaudata</taxon>
        <taxon>Talitrida</taxon>
        <taxon>Talitroidea</taxon>
        <taxon>Hyalellidae</taxon>
        <taxon>Hyalella</taxon>
    </lineage>
</organism>
<evidence type="ECO:0000313" key="3">
    <source>
        <dbReference type="RefSeq" id="XP_018007893.1"/>
    </source>
</evidence>
<accession>A0A8B7N3A9</accession>
<dbReference type="KEGG" id="hazt:108665627"/>
<dbReference type="OrthoDB" id="5407799at2759"/>
<reference evidence="3" key="1">
    <citation type="submission" date="2025-08" db="UniProtKB">
        <authorList>
            <consortium name="RefSeq"/>
        </authorList>
    </citation>
    <scope>IDENTIFICATION</scope>
    <source>
        <tissue evidence="3">Whole organism</tissue>
    </source>
</reference>
<feature type="compositionally biased region" description="Basic and acidic residues" evidence="1">
    <location>
        <begin position="325"/>
        <end position="336"/>
    </location>
</feature>
<dbReference type="GeneID" id="108665627"/>
<feature type="compositionally biased region" description="Basic and acidic residues" evidence="1">
    <location>
        <begin position="262"/>
        <end position="277"/>
    </location>
</feature>
<dbReference type="AlphaFoldDB" id="A0A8B7N3A9"/>
<sequence length="360" mass="38755">MASAGGGPSNSNTSNLRRQNSISPLEQSLNMVNPPPSIAPVTIYPGPGARHANMAKADLEIVQRLHQLRGSSTAPTEDEMCERLAKLKGLPADYYSKPSPGHPALASDNRSDAQKAQDLLSQAMEEVRLESIHSGSTDVDLEQRLARLRNQDLTGASAKPLPPTLESPSLPVGLDDAQELRALLDEASASASAEAAAAMRSLERDPALCDVVARLMREKPSARKSRHSRPTTAGEGGSSSDDDARYSDSSDSSPRPPARLRKVGESLDKSADIKKSADQINFDYDEEVSQIVNMYTTQAAEKKKKRRMKKKKNLDPSAKTGTGKNKSDAKETRTDSSSELLTESDLEKSSDSEKLSASSE</sequence>
<protein>
    <submittedName>
        <fullName evidence="3">Uncharacterized protein LOC108665627</fullName>
    </submittedName>
</protein>
<feature type="region of interest" description="Disordered" evidence="1">
    <location>
        <begin position="219"/>
        <end position="284"/>
    </location>
</feature>
<dbReference type="RefSeq" id="XP_018007893.1">
    <property type="nucleotide sequence ID" value="XM_018152404.2"/>
</dbReference>
<feature type="region of interest" description="Disordered" evidence="1">
    <location>
        <begin position="1"/>
        <end position="35"/>
    </location>
</feature>
<name>A0A8B7N3A9_HYAAZ</name>
<evidence type="ECO:0000256" key="1">
    <source>
        <dbReference type="SAM" id="MobiDB-lite"/>
    </source>
</evidence>
<feature type="region of interest" description="Disordered" evidence="1">
    <location>
        <begin position="153"/>
        <end position="172"/>
    </location>
</feature>
<keyword evidence="2" id="KW-1185">Reference proteome</keyword>
<dbReference type="Proteomes" id="UP000694843">
    <property type="component" value="Unplaced"/>
</dbReference>
<feature type="compositionally biased region" description="Basic and acidic residues" evidence="1">
    <location>
        <begin position="345"/>
        <end position="354"/>
    </location>
</feature>
<evidence type="ECO:0000313" key="2">
    <source>
        <dbReference type="Proteomes" id="UP000694843"/>
    </source>
</evidence>